<gene>
    <name evidence="4" type="ORF">EDM21_15555</name>
</gene>
<sequence length="363" mass="39978">MSQKYRIGIIGCGGIANAKHLPSLAKLPNVELAAFCDVILERAENAKKQYGSGDACVYQDYRELLKDSSLDIVHVCTPNDSHADITIAALEADKHVMCEKPMAKTSVDARRMVEAAKRTGKKLTIGYNNRFRSDSQYLKRLCQDGELGEVYFAKAHAVRRRAVPTWGVFLDEEKQGGGPLIDIGTHALDLTLWMMDNYKPKVVLGTAYHKLSHRADAANAFGPWDPAKFTVEDSAFGMITMENGATIMLESSWALNTLEVDEAKCTLSGTEGGADMKNGLRINGEKNSRLYTQNIELSSGGVAFYEGDTDNAPDLEMRLWIDAIENDKDPVVTPEQALVVSEILEAIYESSKTGKAVYLNEDK</sequence>
<feature type="domain" description="Gfo/Idh/MocA-like oxidoreductase C-terminal" evidence="3">
    <location>
        <begin position="139"/>
        <end position="357"/>
    </location>
</feature>
<organism evidence="4 5">
    <name type="scientific">Paenibacillus lutrae</name>
    <dbReference type="NCBI Taxonomy" id="2078573"/>
    <lineage>
        <taxon>Bacteria</taxon>
        <taxon>Bacillati</taxon>
        <taxon>Bacillota</taxon>
        <taxon>Bacilli</taxon>
        <taxon>Bacillales</taxon>
        <taxon>Paenibacillaceae</taxon>
        <taxon>Paenibacillus</taxon>
    </lineage>
</organism>
<dbReference type="EMBL" id="RHLK01000008">
    <property type="protein sequence ID" value="MVP00925.1"/>
    <property type="molecule type" value="Genomic_DNA"/>
</dbReference>
<dbReference type="Gene3D" id="3.30.360.10">
    <property type="entry name" value="Dihydrodipicolinate Reductase, domain 2"/>
    <property type="match status" value="1"/>
</dbReference>
<evidence type="ECO:0000256" key="1">
    <source>
        <dbReference type="ARBA" id="ARBA00010928"/>
    </source>
</evidence>
<evidence type="ECO:0000313" key="5">
    <source>
        <dbReference type="Proteomes" id="UP000490800"/>
    </source>
</evidence>
<dbReference type="PANTHER" id="PTHR43249:SF1">
    <property type="entry name" value="D-GLUCOSIDE 3-DEHYDROGENASE"/>
    <property type="match status" value="1"/>
</dbReference>
<evidence type="ECO:0000259" key="2">
    <source>
        <dbReference type="Pfam" id="PF01408"/>
    </source>
</evidence>
<evidence type="ECO:0000313" key="4">
    <source>
        <dbReference type="EMBL" id="MVP00925.1"/>
    </source>
</evidence>
<dbReference type="AlphaFoldDB" id="A0A7X3K0B8"/>
<dbReference type="RefSeq" id="WP_157336847.1">
    <property type="nucleotide sequence ID" value="NZ_RHLK01000008.1"/>
</dbReference>
<reference evidence="4 5" key="1">
    <citation type="journal article" date="2019" name="Microorganisms">
        <title>Paenibacillus lutrae sp. nov., A Chitinolytic Species Isolated from A River Otter in Castril Natural Park, Granada, Spain.</title>
        <authorList>
            <person name="Rodriguez M."/>
            <person name="Reina J.C."/>
            <person name="Bejar V."/>
            <person name="Llamas I."/>
        </authorList>
    </citation>
    <scope>NUCLEOTIDE SEQUENCE [LARGE SCALE GENOMIC DNA]</scope>
    <source>
        <strain evidence="4 5">N10</strain>
    </source>
</reference>
<proteinExistence type="inferred from homology"/>
<dbReference type="SUPFAM" id="SSF55347">
    <property type="entry name" value="Glyceraldehyde-3-phosphate dehydrogenase-like, C-terminal domain"/>
    <property type="match status" value="1"/>
</dbReference>
<dbReference type="GO" id="GO:0000166">
    <property type="term" value="F:nucleotide binding"/>
    <property type="evidence" value="ECO:0007669"/>
    <property type="project" value="InterPro"/>
</dbReference>
<dbReference type="Pfam" id="PF01408">
    <property type="entry name" value="GFO_IDH_MocA"/>
    <property type="match status" value="1"/>
</dbReference>
<comment type="similarity">
    <text evidence="1">Belongs to the Gfo/Idh/MocA family.</text>
</comment>
<comment type="caution">
    <text evidence="4">The sequence shown here is derived from an EMBL/GenBank/DDBJ whole genome shotgun (WGS) entry which is preliminary data.</text>
</comment>
<keyword evidence="5" id="KW-1185">Reference proteome</keyword>
<dbReference type="InterPro" id="IPR052515">
    <property type="entry name" value="Gfo/Idh/MocA_Oxidoreductase"/>
</dbReference>
<feature type="domain" description="Gfo/Idh/MocA-like oxidoreductase N-terminal" evidence="2">
    <location>
        <begin position="6"/>
        <end position="127"/>
    </location>
</feature>
<accession>A0A7X3K0B8</accession>
<dbReference type="OrthoDB" id="9815825at2"/>
<dbReference type="InterPro" id="IPR000683">
    <property type="entry name" value="Gfo/Idh/MocA-like_OxRdtase_N"/>
</dbReference>
<dbReference type="PANTHER" id="PTHR43249">
    <property type="entry name" value="UDP-N-ACETYL-2-AMINO-2-DEOXY-D-GLUCURONATE OXIDASE"/>
    <property type="match status" value="1"/>
</dbReference>
<evidence type="ECO:0000259" key="3">
    <source>
        <dbReference type="Pfam" id="PF02894"/>
    </source>
</evidence>
<protein>
    <submittedName>
        <fullName evidence="4">Gfo/Idh/MocA family oxidoreductase</fullName>
    </submittedName>
</protein>
<dbReference type="Gene3D" id="3.40.50.720">
    <property type="entry name" value="NAD(P)-binding Rossmann-like Domain"/>
    <property type="match status" value="1"/>
</dbReference>
<dbReference type="Pfam" id="PF02894">
    <property type="entry name" value="GFO_IDH_MocA_C"/>
    <property type="match status" value="1"/>
</dbReference>
<dbReference type="InterPro" id="IPR004104">
    <property type="entry name" value="Gfo/Idh/MocA-like_OxRdtase_C"/>
</dbReference>
<name>A0A7X3K0B8_9BACL</name>
<dbReference type="SUPFAM" id="SSF51735">
    <property type="entry name" value="NAD(P)-binding Rossmann-fold domains"/>
    <property type="match status" value="1"/>
</dbReference>
<dbReference type="Proteomes" id="UP000490800">
    <property type="component" value="Unassembled WGS sequence"/>
</dbReference>
<dbReference type="InterPro" id="IPR036291">
    <property type="entry name" value="NAD(P)-bd_dom_sf"/>
</dbReference>